<evidence type="ECO:0000313" key="2">
    <source>
        <dbReference type="Proteomes" id="UP001151699"/>
    </source>
</evidence>
<reference evidence="1" key="1">
    <citation type="submission" date="2022-07" db="EMBL/GenBank/DDBJ databases">
        <authorList>
            <person name="Trinca V."/>
            <person name="Uliana J.V.C."/>
            <person name="Torres T.T."/>
            <person name="Ward R.J."/>
            <person name="Monesi N."/>
        </authorList>
    </citation>
    <scope>NUCLEOTIDE SEQUENCE</scope>
    <source>
        <strain evidence="1">HSMRA1968</strain>
        <tissue evidence="1">Whole embryos</tissue>
    </source>
</reference>
<comment type="caution">
    <text evidence="1">The sequence shown here is derived from an EMBL/GenBank/DDBJ whole genome shotgun (WGS) entry which is preliminary data.</text>
</comment>
<evidence type="ECO:0000313" key="1">
    <source>
        <dbReference type="EMBL" id="KAJ6643252.1"/>
    </source>
</evidence>
<dbReference type="Proteomes" id="UP001151699">
    <property type="component" value="Chromosome B"/>
</dbReference>
<dbReference type="AlphaFoldDB" id="A0A9Q0N473"/>
<keyword evidence="2" id="KW-1185">Reference proteome</keyword>
<gene>
    <name evidence="1" type="ORF">Bhyg_08210</name>
</gene>
<name>A0A9Q0N473_9DIPT</name>
<proteinExistence type="predicted"/>
<dbReference type="EMBL" id="WJQU01000002">
    <property type="protein sequence ID" value="KAJ6643252.1"/>
    <property type="molecule type" value="Genomic_DNA"/>
</dbReference>
<organism evidence="1 2">
    <name type="scientific">Pseudolycoriella hygida</name>
    <dbReference type="NCBI Taxonomy" id="35572"/>
    <lineage>
        <taxon>Eukaryota</taxon>
        <taxon>Metazoa</taxon>
        <taxon>Ecdysozoa</taxon>
        <taxon>Arthropoda</taxon>
        <taxon>Hexapoda</taxon>
        <taxon>Insecta</taxon>
        <taxon>Pterygota</taxon>
        <taxon>Neoptera</taxon>
        <taxon>Endopterygota</taxon>
        <taxon>Diptera</taxon>
        <taxon>Nematocera</taxon>
        <taxon>Sciaroidea</taxon>
        <taxon>Sciaridae</taxon>
        <taxon>Pseudolycoriella</taxon>
    </lineage>
</organism>
<feature type="non-terminal residue" evidence="1">
    <location>
        <position position="73"/>
    </location>
</feature>
<sequence>MDKYVQMWRKSMELRAQKEFLQPIEALQSSPNGLKIFGNVPDVQQKASSKVWSKVKQSRALKVAVVNNLSVHA</sequence>
<accession>A0A9Q0N473</accession>
<protein>
    <submittedName>
        <fullName evidence="1">Uncharacterized protein</fullName>
    </submittedName>
</protein>